<dbReference type="Proteomes" id="UP000310200">
    <property type="component" value="Unassembled WGS sequence"/>
</dbReference>
<feature type="compositionally biased region" description="Basic and acidic residues" evidence="1">
    <location>
        <begin position="1"/>
        <end position="13"/>
    </location>
</feature>
<organism evidence="2 3">
    <name type="scientific">Temnothorax longispinosus</name>
    <dbReference type="NCBI Taxonomy" id="300112"/>
    <lineage>
        <taxon>Eukaryota</taxon>
        <taxon>Metazoa</taxon>
        <taxon>Ecdysozoa</taxon>
        <taxon>Arthropoda</taxon>
        <taxon>Hexapoda</taxon>
        <taxon>Insecta</taxon>
        <taxon>Pterygota</taxon>
        <taxon>Neoptera</taxon>
        <taxon>Endopterygota</taxon>
        <taxon>Hymenoptera</taxon>
        <taxon>Apocrita</taxon>
        <taxon>Aculeata</taxon>
        <taxon>Formicoidea</taxon>
        <taxon>Formicidae</taxon>
        <taxon>Myrmicinae</taxon>
        <taxon>Temnothorax</taxon>
    </lineage>
</organism>
<evidence type="ECO:0000313" key="2">
    <source>
        <dbReference type="EMBL" id="TGZ47556.1"/>
    </source>
</evidence>
<feature type="compositionally biased region" description="Basic residues" evidence="1">
    <location>
        <begin position="14"/>
        <end position="23"/>
    </location>
</feature>
<feature type="non-terminal residue" evidence="2">
    <location>
        <position position="319"/>
    </location>
</feature>
<reference evidence="2 3" key="1">
    <citation type="journal article" date="2019" name="Philos. Trans. R. Soc. Lond., B, Biol. Sci.">
        <title>Ant behaviour and brain gene expression of defending hosts depend on the ecological success of the intruding social parasite.</title>
        <authorList>
            <person name="Kaur R."/>
            <person name="Stoldt M."/>
            <person name="Jongepier E."/>
            <person name="Feldmeyer B."/>
            <person name="Menzel F."/>
            <person name="Bornberg-Bauer E."/>
            <person name="Foitzik S."/>
        </authorList>
    </citation>
    <scope>NUCLEOTIDE SEQUENCE [LARGE SCALE GENOMIC DNA]</scope>
    <source>
        <tissue evidence="2">Whole body</tissue>
    </source>
</reference>
<sequence length="319" mass="35743">MARIERKTDGRIERRTRKTKKQPAKVSSRQTQRGTSGCTVSQVVLLPLGRPRLIPIDGSGATPSSAKWNFVKTKSYTLMIQNNGPRCVSVTAIEIRGAYMGGANRIRRASRRRHRPKKFVGVQHEDSEVLSNFKNLSQTILAEVTELALGRVEWKTAALYPKAGGKGCGRPERWEEARMTGSIRLRRDDDRNVDDDDDDDDDDSFGNICGSTFFYDSSNKRTKKAEERTSRLDMPLENLTRNFLRKKSPVPENPLTTAHSASRTKASHLKTLKHSPWVATKSSVVQSVEAIVVGEGDVCGVVQQQSQHVIPFLRDRVVK</sequence>
<protein>
    <submittedName>
        <fullName evidence="2">Uncharacterized protein</fullName>
    </submittedName>
</protein>
<feature type="region of interest" description="Disordered" evidence="1">
    <location>
        <begin position="247"/>
        <end position="266"/>
    </location>
</feature>
<comment type="caution">
    <text evidence="2">The sequence shown here is derived from an EMBL/GenBank/DDBJ whole genome shotgun (WGS) entry which is preliminary data.</text>
</comment>
<evidence type="ECO:0000256" key="1">
    <source>
        <dbReference type="SAM" id="MobiDB-lite"/>
    </source>
</evidence>
<feature type="compositionally biased region" description="Polar residues" evidence="1">
    <location>
        <begin position="25"/>
        <end position="35"/>
    </location>
</feature>
<dbReference type="EMBL" id="QBLH01002732">
    <property type="protein sequence ID" value="TGZ47556.1"/>
    <property type="molecule type" value="Genomic_DNA"/>
</dbReference>
<gene>
    <name evidence="2" type="ORF">DBV15_00011</name>
</gene>
<name>A0A4S2KF92_9HYME</name>
<keyword evidence="3" id="KW-1185">Reference proteome</keyword>
<feature type="region of interest" description="Disordered" evidence="1">
    <location>
        <begin position="1"/>
        <end position="35"/>
    </location>
</feature>
<feature type="compositionally biased region" description="Polar residues" evidence="1">
    <location>
        <begin position="254"/>
        <end position="264"/>
    </location>
</feature>
<dbReference type="AlphaFoldDB" id="A0A4S2KF92"/>
<accession>A0A4S2KF92</accession>
<evidence type="ECO:0000313" key="3">
    <source>
        <dbReference type="Proteomes" id="UP000310200"/>
    </source>
</evidence>
<proteinExistence type="predicted"/>